<feature type="signal peptide" evidence="3">
    <location>
        <begin position="1"/>
        <end position="40"/>
    </location>
</feature>
<feature type="compositionally biased region" description="Low complexity" evidence="1">
    <location>
        <begin position="151"/>
        <end position="171"/>
    </location>
</feature>
<protein>
    <submittedName>
        <fullName evidence="4">Uncharacterized protein</fullName>
    </submittedName>
</protein>
<keyword evidence="5" id="KW-1185">Reference proteome</keyword>
<name>A0AAE0HS71_9PEZI</name>
<dbReference type="GeneID" id="87840158"/>
<comment type="caution">
    <text evidence="4">The sequence shown here is derived from an EMBL/GenBank/DDBJ whole genome shotgun (WGS) entry which is preliminary data.</text>
</comment>
<dbReference type="AlphaFoldDB" id="A0AAE0HS71"/>
<gene>
    <name evidence="4" type="ORF">B0H64DRAFT_38748</name>
</gene>
<dbReference type="EMBL" id="JAUEPN010000001">
    <property type="protein sequence ID" value="KAK3301452.1"/>
    <property type="molecule type" value="Genomic_DNA"/>
</dbReference>
<evidence type="ECO:0000313" key="5">
    <source>
        <dbReference type="Proteomes" id="UP001278766"/>
    </source>
</evidence>
<dbReference type="Proteomes" id="UP001278766">
    <property type="component" value="Unassembled WGS sequence"/>
</dbReference>
<keyword evidence="2" id="KW-1133">Transmembrane helix</keyword>
<feature type="chain" id="PRO_5041973869" evidence="3">
    <location>
        <begin position="41"/>
        <end position="310"/>
    </location>
</feature>
<dbReference type="RefSeq" id="XP_062664966.1">
    <property type="nucleotide sequence ID" value="XM_062803210.1"/>
</dbReference>
<feature type="compositionally biased region" description="Low complexity" evidence="1">
    <location>
        <begin position="180"/>
        <end position="189"/>
    </location>
</feature>
<sequence length="310" mass="33155">MALPPARQPGPPCTTWPSLVWMSLTRFLLAGALMSSMVVGQNDDPNHGVVFIYPISGQVYNKMDTVNVTYTSPFPTPNLYLWCDSGSRNLLTQAAPGYNATVPVTLSFTSATPCWFNLRPGTVAGFGANSRHFDLIDEERGSGSRVFGPATPTTQLSTTSTPEGSSSSTKTHVPANTSGMPPAASSMPSDSTTGRSGLGIEAAAGIGAGVGVGILAVCGVLVWIWRQRRRGVADGDQEHQQARSWHGSEERLEKQEPSVLTQPVYPRRDAHRYKPNPKFIAELSSAHHTPPEIGSSQILDPRHPLGAPGR</sequence>
<feature type="region of interest" description="Disordered" evidence="1">
    <location>
        <begin position="232"/>
        <end position="310"/>
    </location>
</feature>
<organism evidence="4 5">
    <name type="scientific">Chaetomium fimeti</name>
    <dbReference type="NCBI Taxonomy" id="1854472"/>
    <lineage>
        <taxon>Eukaryota</taxon>
        <taxon>Fungi</taxon>
        <taxon>Dikarya</taxon>
        <taxon>Ascomycota</taxon>
        <taxon>Pezizomycotina</taxon>
        <taxon>Sordariomycetes</taxon>
        <taxon>Sordariomycetidae</taxon>
        <taxon>Sordariales</taxon>
        <taxon>Chaetomiaceae</taxon>
        <taxon>Chaetomium</taxon>
    </lineage>
</organism>
<reference evidence="4" key="1">
    <citation type="journal article" date="2023" name="Mol. Phylogenet. Evol.">
        <title>Genome-scale phylogeny and comparative genomics of the fungal order Sordariales.</title>
        <authorList>
            <person name="Hensen N."/>
            <person name="Bonometti L."/>
            <person name="Westerberg I."/>
            <person name="Brannstrom I.O."/>
            <person name="Guillou S."/>
            <person name="Cros-Aarteil S."/>
            <person name="Calhoun S."/>
            <person name="Haridas S."/>
            <person name="Kuo A."/>
            <person name="Mondo S."/>
            <person name="Pangilinan J."/>
            <person name="Riley R."/>
            <person name="LaButti K."/>
            <person name="Andreopoulos B."/>
            <person name="Lipzen A."/>
            <person name="Chen C."/>
            <person name="Yan M."/>
            <person name="Daum C."/>
            <person name="Ng V."/>
            <person name="Clum A."/>
            <person name="Steindorff A."/>
            <person name="Ohm R.A."/>
            <person name="Martin F."/>
            <person name="Silar P."/>
            <person name="Natvig D.O."/>
            <person name="Lalanne C."/>
            <person name="Gautier V."/>
            <person name="Ament-Velasquez S.L."/>
            <person name="Kruys A."/>
            <person name="Hutchinson M.I."/>
            <person name="Powell A.J."/>
            <person name="Barry K."/>
            <person name="Miller A.N."/>
            <person name="Grigoriev I.V."/>
            <person name="Debuchy R."/>
            <person name="Gladieux P."/>
            <person name="Hiltunen Thoren M."/>
            <person name="Johannesson H."/>
        </authorList>
    </citation>
    <scope>NUCLEOTIDE SEQUENCE</scope>
    <source>
        <strain evidence="4">CBS 168.71</strain>
    </source>
</reference>
<keyword evidence="2" id="KW-0812">Transmembrane</keyword>
<feature type="region of interest" description="Disordered" evidence="1">
    <location>
        <begin position="141"/>
        <end position="194"/>
    </location>
</feature>
<evidence type="ECO:0000256" key="1">
    <source>
        <dbReference type="SAM" id="MobiDB-lite"/>
    </source>
</evidence>
<feature type="transmembrane region" description="Helical" evidence="2">
    <location>
        <begin position="202"/>
        <end position="225"/>
    </location>
</feature>
<evidence type="ECO:0000256" key="3">
    <source>
        <dbReference type="SAM" id="SignalP"/>
    </source>
</evidence>
<accession>A0AAE0HS71</accession>
<keyword evidence="2" id="KW-0472">Membrane</keyword>
<feature type="compositionally biased region" description="Basic and acidic residues" evidence="1">
    <location>
        <begin position="232"/>
        <end position="256"/>
    </location>
</feature>
<evidence type="ECO:0000313" key="4">
    <source>
        <dbReference type="EMBL" id="KAK3301452.1"/>
    </source>
</evidence>
<keyword evidence="3" id="KW-0732">Signal</keyword>
<evidence type="ECO:0000256" key="2">
    <source>
        <dbReference type="SAM" id="Phobius"/>
    </source>
</evidence>
<proteinExistence type="predicted"/>
<reference evidence="4" key="2">
    <citation type="submission" date="2023-06" db="EMBL/GenBank/DDBJ databases">
        <authorList>
            <consortium name="Lawrence Berkeley National Laboratory"/>
            <person name="Haridas S."/>
            <person name="Hensen N."/>
            <person name="Bonometti L."/>
            <person name="Westerberg I."/>
            <person name="Brannstrom I.O."/>
            <person name="Guillou S."/>
            <person name="Cros-Aarteil S."/>
            <person name="Calhoun S."/>
            <person name="Kuo A."/>
            <person name="Mondo S."/>
            <person name="Pangilinan J."/>
            <person name="Riley R."/>
            <person name="Labutti K."/>
            <person name="Andreopoulos B."/>
            <person name="Lipzen A."/>
            <person name="Chen C."/>
            <person name="Yanf M."/>
            <person name="Daum C."/>
            <person name="Ng V."/>
            <person name="Clum A."/>
            <person name="Steindorff A."/>
            <person name="Ohm R."/>
            <person name="Martin F."/>
            <person name="Silar P."/>
            <person name="Natvig D."/>
            <person name="Lalanne C."/>
            <person name="Gautier V."/>
            <person name="Ament-Velasquez S.L."/>
            <person name="Kruys A."/>
            <person name="Hutchinson M.I."/>
            <person name="Powell A.J."/>
            <person name="Barry K."/>
            <person name="Miller A.N."/>
            <person name="Grigoriev I.V."/>
            <person name="Debuchy R."/>
            <person name="Gladieux P."/>
            <person name="Thoren M.H."/>
            <person name="Johannesson H."/>
        </authorList>
    </citation>
    <scope>NUCLEOTIDE SEQUENCE</scope>
    <source>
        <strain evidence="4">CBS 168.71</strain>
    </source>
</reference>